<sequence length="166" mass="19495">MPQMGLFGGIFRRKTKLHPEQLHKEEEIAATYHDWTSSDSHDCSCSLPSWRVEKFLVNELKAEEWRCRKGEDENAESQESFFNRGEDLWHSTREAWLERSENPQPLSKPLSQKGTEALVKFMKEKEGAHPLPRRIPLSCMVRMYNQHIWDDGDTICDECEKDIQTD</sequence>
<evidence type="ECO:0000313" key="1">
    <source>
        <dbReference type="EMBL" id="GAX20304.1"/>
    </source>
</evidence>
<protein>
    <submittedName>
        <fullName evidence="1">Uncharacterized protein</fullName>
    </submittedName>
</protein>
<accession>A0A1Z5K1Z0</accession>
<keyword evidence="2" id="KW-1185">Reference proteome</keyword>
<comment type="caution">
    <text evidence="1">The sequence shown here is derived from an EMBL/GenBank/DDBJ whole genome shotgun (WGS) entry which is preliminary data.</text>
</comment>
<reference evidence="1 2" key="1">
    <citation type="journal article" date="2015" name="Plant Cell">
        <title>Oil accumulation by the oleaginous diatom Fistulifera solaris as revealed by the genome and transcriptome.</title>
        <authorList>
            <person name="Tanaka T."/>
            <person name="Maeda Y."/>
            <person name="Veluchamy A."/>
            <person name="Tanaka M."/>
            <person name="Abida H."/>
            <person name="Marechal E."/>
            <person name="Bowler C."/>
            <person name="Muto M."/>
            <person name="Sunaga Y."/>
            <person name="Tanaka M."/>
            <person name="Yoshino T."/>
            <person name="Taniguchi T."/>
            <person name="Fukuda Y."/>
            <person name="Nemoto M."/>
            <person name="Matsumoto M."/>
            <person name="Wong P.S."/>
            <person name="Aburatani S."/>
            <person name="Fujibuchi W."/>
        </authorList>
    </citation>
    <scope>NUCLEOTIDE SEQUENCE [LARGE SCALE GENOMIC DNA]</scope>
    <source>
        <strain evidence="1 2">JPCC DA0580</strain>
    </source>
</reference>
<gene>
    <name evidence="1" type="ORF">FisN_9Hu009</name>
</gene>
<dbReference type="EMBL" id="BDSP01000147">
    <property type="protein sequence ID" value="GAX20304.1"/>
    <property type="molecule type" value="Genomic_DNA"/>
</dbReference>
<dbReference type="AlphaFoldDB" id="A0A1Z5K1Z0"/>
<proteinExistence type="predicted"/>
<organism evidence="1 2">
    <name type="scientific">Fistulifera solaris</name>
    <name type="common">Oleaginous diatom</name>
    <dbReference type="NCBI Taxonomy" id="1519565"/>
    <lineage>
        <taxon>Eukaryota</taxon>
        <taxon>Sar</taxon>
        <taxon>Stramenopiles</taxon>
        <taxon>Ochrophyta</taxon>
        <taxon>Bacillariophyta</taxon>
        <taxon>Bacillariophyceae</taxon>
        <taxon>Bacillariophycidae</taxon>
        <taxon>Naviculales</taxon>
        <taxon>Naviculaceae</taxon>
        <taxon>Fistulifera</taxon>
    </lineage>
</organism>
<dbReference type="Proteomes" id="UP000198406">
    <property type="component" value="Unassembled WGS sequence"/>
</dbReference>
<name>A0A1Z5K1Z0_FISSO</name>
<evidence type="ECO:0000313" key="2">
    <source>
        <dbReference type="Proteomes" id="UP000198406"/>
    </source>
</evidence>
<dbReference type="InParanoid" id="A0A1Z5K1Z0"/>